<organism evidence="1 2">
    <name type="scientific">Podospora bellae-mahoneyi</name>
    <dbReference type="NCBI Taxonomy" id="2093777"/>
    <lineage>
        <taxon>Eukaryota</taxon>
        <taxon>Fungi</taxon>
        <taxon>Dikarya</taxon>
        <taxon>Ascomycota</taxon>
        <taxon>Pezizomycotina</taxon>
        <taxon>Sordariomycetes</taxon>
        <taxon>Sordariomycetidae</taxon>
        <taxon>Sordariales</taxon>
        <taxon>Podosporaceae</taxon>
        <taxon>Podospora</taxon>
    </lineage>
</organism>
<gene>
    <name evidence="1" type="ORF">QC761_611610</name>
</gene>
<dbReference type="PANTHER" id="PTHR42060:SF1">
    <property type="entry name" value="NHL REPEAT-CONTAINING PROTEIN"/>
    <property type="match status" value="1"/>
</dbReference>
<reference evidence="1 2" key="1">
    <citation type="journal article" date="2023" name="bioRxiv">
        <title>High-quality genome assemblies of four members of thePodospora anserinaspecies complex.</title>
        <authorList>
            <person name="Ament-Velasquez S.L."/>
            <person name="Vogan A.A."/>
            <person name="Wallerman O."/>
            <person name="Hartmann F."/>
            <person name="Gautier V."/>
            <person name="Silar P."/>
            <person name="Giraud T."/>
            <person name="Johannesson H."/>
        </authorList>
    </citation>
    <scope>NUCLEOTIDE SEQUENCE [LARGE SCALE GENOMIC DNA]</scope>
    <source>
        <strain evidence="1 2">CBS 112042</strain>
    </source>
</reference>
<evidence type="ECO:0000313" key="2">
    <source>
        <dbReference type="Proteomes" id="UP001322138"/>
    </source>
</evidence>
<dbReference type="PANTHER" id="PTHR42060">
    <property type="entry name" value="NHL REPEAT-CONTAINING PROTEIN-RELATED"/>
    <property type="match status" value="1"/>
</dbReference>
<sequence>MKLRHLGLVCACVRLISGHRLEKPAPLPLATRIVTQFPNPTWIENIAVRSNGDLLITELLPKPILYTIVNPASSAPQVRLLRDFSAEEPPVEGLTGIAEASHDVFVFVGGSTTNISFHAWSVNFTSAAHNPSTTTGPIIKKIAELRDVKLPNGVATIPGFPSSVLIADSLAGLAWRLDILTGKSIVAAKTLEMGVPSNETDLSKRVGINGIKVHGGFLYFSNSNSRSIYRVKVRKDGTRDPSVHAQLVGRLPENVSFLDDFAVTSHGGKGATVFGTTSSDNRLWAFVQGKSPVVVAGELDKLTLAGSTAASFGRGKRDRDILYVVTSGGVGKPLNGSLIEGGKVAAVDLRTFCPSILIG</sequence>
<name>A0ABR0F8L5_9PEZI</name>
<evidence type="ECO:0000313" key="1">
    <source>
        <dbReference type="EMBL" id="KAK4640039.1"/>
    </source>
</evidence>
<dbReference type="Gene3D" id="2.120.10.30">
    <property type="entry name" value="TolB, C-terminal domain"/>
    <property type="match status" value="1"/>
</dbReference>
<accession>A0ABR0F8L5</accession>
<dbReference type="GeneID" id="87901045"/>
<comment type="caution">
    <text evidence="1">The sequence shown here is derived from an EMBL/GenBank/DDBJ whole genome shotgun (WGS) entry which is preliminary data.</text>
</comment>
<dbReference type="InterPro" id="IPR052998">
    <property type="entry name" value="Hetero-Diels-Alderase-like"/>
</dbReference>
<proteinExistence type="predicted"/>
<dbReference type="EMBL" id="JAFFGZ010000008">
    <property type="protein sequence ID" value="KAK4640039.1"/>
    <property type="molecule type" value="Genomic_DNA"/>
</dbReference>
<keyword evidence="2" id="KW-1185">Reference proteome</keyword>
<dbReference type="RefSeq" id="XP_062729015.1">
    <property type="nucleotide sequence ID" value="XM_062881563.1"/>
</dbReference>
<dbReference type="SUPFAM" id="SSF63829">
    <property type="entry name" value="Calcium-dependent phosphotriesterase"/>
    <property type="match status" value="1"/>
</dbReference>
<protein>
    <submittedName>
        <fullName evidence="1">Uncharacterized protein</fullName>
    </submittedName>
</protein>
<dbReference type="Proteomes" id="UP001322138">
    <property type="component" value="Unassembled WGS sequence"/>
</dbReference>
<dbReference type="InterPro" id="IPR011042">
    <property type="entry name" value="6-blade_b-propeller_TolB-like"/>
</dbReference>